<keyword evidence="1" id="KW-0175">Coiled coil</keyword>
<evidence type="ECO:0000313" key="3">
    <source>
        <dbReference type="EMBL" id="GJT15699.1"/>
    </source>
</evidence>
<evidence type="ECO:0000256" key="1">
    <source>
        <dbReference type="SAM" id="Coils"/>
    </source>
</evidence>
<feature type="region of interest" description="Disordered" evidence="2">
    <location>
        <begin position="244"/>
        <end position="278"/>
    </location>
</feature>
<name>A0ABQ5BS66_9ASTR</name>
<gene>
    <name evidence="3" type="ORF">Tco_0874405</name>
</gene>
<dbReference type="EMBL" id="BQNB010013417">
    <property type="protein sequence ID" value="GJT15699.1"/>
    <property type="molecule type" value="Genomic_DNA"/>
</dbReference>
<proteinExistence type="predicted"/>
<keyword evidence="4" id="KW-1185">Reference proteome</keyword>
<feature type="compositionally biased region" description="Basic and acidic residues" evidence="2">
    <location>
        <begin position="260"/>
        <end position="278"/>
    </location>
</feature>
<reference evidence="3" key="2">
    <citation type="submission" date="2022-01" db="EMBL/GenBank/DDBJ databases">
        <authorList>
            <person name="Yamashiro T."/>
            <person name="Shiraishi A."/>
            <person name="Satake H."/>
            <person name="Nakayama K."/>
        </authorList>
    </citation>
    <scope>NUCLEOTIDE SEQUENCE</scope>
</reference>
<dbReference type="Proteomes" id="UP001151760">
    <property type="component" value="Unassembled WGS sequence"/>
</dbReference>
<organism evidence="3 4">
    <name type="scientific">Tanacetum coccineum</name>
    <dbReference type="NCBI Taxonomy" id="301880"/>
    <lineage>
        <taxon>Eukaryota</taxon>
        <taxon>Viridiplantae</taxon>
        <taxon>Streptophyta</taxon>
        <taxon>Embryophyta</taxon>
        <taxon>Tracheophyta</taxon>
        <taxon>Spermatophyta</taxon>
        <taxon>Magnoliopsida</taxon>
        <taxon>eudicotyledons</taxon>
        <taxon>Gunneridae</taxon>
        <taxon>Pentapetalae</taxon>
        <taxon>asterids</taxon>
        <taxon>campanulids</taxon>
        <taxon>Asterales</taxon>
        <taxon>Asteraceae</taxon>
        <taxon>Asteroideae</taxon>
        <taxon>Anthemideae</taxon>
        <taxon>Anthemidinae</taxon>
        <taxon>Tanacetum</taxon>
    </lineage>
</organism>
<sequence>MSSSPHSTITSSKFDMENAFSNMNIHNYTSASSATSGSTSFNSSKVSKNDMIPPKFSLFYNNPYLKDVKAFYAKESPISPPDPITSPVVLTPSPILSPSPLFDPQYFFVPEKLLPLKQSQVNLLNSITFTTNTTYIGLKTKASKKGFEPEKPLKKKDQILIDEEIAQRLQEELQAKLEEEERLARQKEEDVKIVEWDNVQAMLDADFELATRLHAQEQEELTIEEISNMFVELMDKRKKHFARLRTEEQRRKPLTKAQKRREELESDNSKKQKLNENLDAKVDDKAEMKKHLEIVPDDEVAIYAIPLATKPPIIVEWKNNKERKMGYFQIIRANGSLKRPEEAYERVLWGDLKVMFEPNIESKVWRNLQGYKVIV</sequence>
<comment type="caution">
    <text evidence="3">The sequence shown here is derived from an EMBL/GenBank/DDBJ whole genome shotgun (WGS) entry which is preliminary data.</text>
</comment>
<evidence type="ECO:0000256" key="2">
    <source>
        <dbReference type="SAM" id="MobiDB-lite"/>
    </source>
</evidence>
<feature type="coiled-coil region" evidence="1">
    <location>
        <begin position="163"/>
        <end position="197"/>
    </location>
</feature>
<evidence type="ECO:0000313" key="4">
    <source>
        <dbReference type="Proteomes" id="UP001151760"/>
    </source>
</evidence>
<protein>
    <submittedName>
        <fullName evidence="3">Uncharacterized protein</fullName>
    </submittedName>
</protein>
<reference evidence="3" key="1">
    <citation type="journal article" date="2022" name="Int. J. Mol. Sci.">
        <title>Draft Genome of Tanacetum Coccineum: Genomic Comparison of Closely Related Tanacetum-Family Plants.</title>
        <authorList>
            <person name="Yamashiro T."/>
            <person name="Shiraishi A."/>
            <person name="Nakayama K."/>
            <person name="Satake H."/>
        </authorList>
    </citation>
    <scope>NUCLEOTIDE SEQUENCE</scope>
</reference>
<accession>A0ABQ5BS66</accession>